<feature type="compositionally biased region" description="Basic and acidic residues" evidence="4">
    <location>
        <begin position="204"/>
        <end position="221"/>
    </location>
</feature>
<dbReference type="InterPro" id="IPR010684">
    <property type="entry name" value="RNA_pol_II_trans_fac_SIII_A"/>
</dbReference>
<dbReference type="PANTHER" id="PTHR15141">
    <property type="entry name" value="TRANSCRIPTION ELONGATION FACTOR B POLYPEPTIDE 3"/>
    <property type="match status" value="1"/>
</dbReference>
<dbReference type="InterPro" id="IPR003617">
    <property type="entry name" value="TFIIS/CRSP70_N_sub"/>
</dbReference>
<accession>A0AAV8Z335</accession>
<feature type="compositionally biased region" description="Basic and acidic residues" evidence="4">
    <location>
        <begin position="104"/>
        <end position="153"/>
    </location>
</feature>
<dbReference type="EMBL" id="JANEYF010001772">
    <property type="protein sequence ID" value="KAJ8957481.1"/>
    <property type="molecule type" value="Genomic_DNA"/>
</dbReference>
<feature type="region of interest" description="Disordered" evidence="4">
    <location>
        <begin position="86"/>
        <end position="454"/>
    </location>
</feature>
<feature type="compositionally biased region" description="Basic and acidic residues" evidence="4">
    <location>
        <begin position="260"/>
        <end position="314"/>
    </location>
</feature>
<evidence type="ECO:0000313" key="6">
    <source>
        <dbReference type="EMBL" id="KAJ8957481.1"/>
    </source>
</evidence>
<dbReference type="Pfam" id="PF08711">
    <property type="entry name" value="Med26"/>
    <property type="match status" value="1"/>
</dbReference>
<feature type="compositionally biased region" description="Basic and acidic residues" evidence="4">
    <location>
        <begin position="322"/>
        <end position="332"/>
    </location>
</feature>
<keyword evidence="2 3" id="KW-0539">Nucleus</keyword>
<gene>
    <name evidence="6" type="ORF">NQ314_006540</name>
</gene>
<organism evidence="6 7">
    <name type="scientific">Rhamnusium bicolor</name>
    <dbReference type="NCBI Taxonomy" id="1586634"/>
    <lineage>
        <taxon>Eukaryota</taxon>
        <taxon>Metazoa</taxon>
        <taxon>Ecdysozoa</taxon>
        <taxon>Arthropoda</taxon>
        <taxon>Hexapoda</taxon>
        <taxon>Insecta</taxon>
        <taxon>Pterygota</taxon>
        <taxon>Neoptera</taxon>
        <taxon>Endopterygota</taxon>
        <taxon>Coleoptera</taxon>
        <taxon>Polyphaga</taxon>
        <taxon>Cucujiformia</taxon>
        <taxon>Chrysomeloidea</taxon>
        <taxon>Cerambycidae</taxon>
        <taxon>Lepturinae</taxon>
        <taxon>Rhagiini</taxon>
        <taxon>Rhamnusium</taxon>
    </lineage>
</organism>
<dbReference type="InterPro" id="IPR035441">
    <property type="entry name" value="TFIIS/LEDGF_dom_sf"/>
</dbReference>
<dbReference type="PROSITE" id="PS51319">
    <property type="entry name" value="TFIIS_N"/>
    <property type="match status" value="1"/>
</dbReference>
<evidence type="ECO:0000256" key="3">
    <source>
        <dbReference type="PROSITE-ProRule" id="PRU00649"/>
    </source>
</evidence>
<dbReference type="GO" id="GO:0006368">
    <property type="term" value="P:transcription elongation by RNA polymerase II"/>
    <property type="evidence" value="ECO:0007669"/>
    <property type="project" value="InterPro"/>
</dbReference>
<evidence type="ECO:0000259" key="5">
    <source>
        <dbReference type="PROSITE" id="PS51319"/>
    </source>
</evidence>
<comment type="subcellular location">
    <subcellularLocation>
        <location evidence="1 3">Nucleus</location>
    </subcellularLocation>
</comment>
<dbReference type="InterPro" id="IPR051870">
    <property type="entry name" value="Elongin-A_domain"/>
</dbReference>
<dbReference type="Gene3D" id="1.20.930.10">
    <property type="entry name" value="Conserved domain common to transcription factors TFIIS, elongin A, CRSP70"/>
    <property type="match status" value="1"/>
</dbReference>
<dbReference type="SMART" id="SM00509">
    <property type="entry name" value="TFS2N"/>
    <property type="match status" value="1"/>
</dbReference>
<evidence type="ECO:0000256" key="1">
    <source>
        <dbReference type="ARBA" id="ARBA00004123"/>
    </source>
</evidence>
<evidence type="ECO:0000256" key="4">
    <source>
        <dbReference type="SAM" id="MobiDB-lite"/>
    </source>
</evidence>
<dbReference type="Pfam" id="PF06881">
    <property type="entry name" value="Elongin_A"/>
    <property type="match status" value="1"/>
</dbReference>
<reference evidence="6" key="1">
    <citation type="journal article" date="2023" name="Insect Mol. Biol.">
        <title>Genome sequencing provides insights into the evolution of gene families encoding plant cell wall-degrading enzymes in longhorned beetles.</title>
        <authorList>
            <person name="Shin N.R."/>
            <person name="Okamura Y."/>
            <person name="Kirsch R."/>
            <person name="Pauchet Y."/>
        </authorList>
    </citation>
    <scope>NUCLEOTIDE SEQUENCE</scope>
    <source>
        <strain evidence="6">RBIC_L_NR</strain>
    </source>
</reference>
<feature type="compositionally biased region" description="Basic and acidic residues" evidence="4">
    <location>
        <begin position="431"/>
        <end position="442"/>
    </location>
</feature>
<dbReference type="InterPro" id="IPR017923">
    <property type="entry name" value="TFIIS_N"/>
</dbReference>
<dbReference type="GO" id="GO:0070449">
    <property type="term" value="C:elongin complex"/>
    <property type="evidence" value="ECO:0007669"/>
    <property type="project" value="InterPro"/>
</dbReference>
<feature type="domain" description="TFIIS N-terminal" evidence="5">
    <location>
        <begin position="10"/>
        <end position="85"/>
    </location>
</feature>
<feature type="compositionally biased region" description="Low complexity" evidence="4">
    <location>
        <begin position="716"/>
        <end position="726"/>
    </location>
</feature>
<sequence>MGTSNEELMKTIRYYQQGLDKYASFGNNYKIMSIVGKLKRLPIAIAHLEKTGIGRTVNGLRKLGGDVGEAADSLVARWKDMVMKEEKDTENAVNEPVSVPCPTNEKDINSSEKKENSGIEEDSQCRKKESSSSHKTSDTERKDSEKHETDKSKYSNNSSSRSFQEKKDKENSNKKRRQESDSSSDEHSPQRHHDSSGFESEEVYESKHSKSKNEERKRKSISDSSEDEEDQKHKLKKSKHSKDSSDSEGNYKKNKRSSKLSRDHSSNKSKSKEKTEYKRQDYDSSSDRDENKSKSKHKSDSKSKRDSDCEEGKTSSKHKSRKSYESSSDKEVKHKSKHESKSRHDKESSSKSKESRSHSSRSDKHEKKDKKESKREESKEKHSHKKEEPRKHEEKLKKSKDERENDKKEKSSSSHRPEESKSSSSSSNHRSSSEKKSKEKGKVSMPANTKKIMNGIDSGSGASFAEALGMCGPLVSKSSSSGKKKSSSEKSKSSSSYVKPEYIEMVEEDDIPSLLKEQPPEPLNLNISGLLPEITPNYRPVGFPVDMHPKKLLTQDEALSQVISNKNMRTKVYSGNKCYGKVETLFDLCVRVLQDNIDALEYTGGVPYLILKPVLDKATPDQLFNMEHHNPYLIEDTDELWLLHCQKEFRNKKREELESWREMYMRCLDEREAKLNAITANIKQSQDKSTPQGSRPKMVSSLIRNRAQTPASRVASLASSGGAKKAVVPNPASKAVERSSTSSSTAAMKPKKAPLMAKTLSFLKNRYRR</sequence>
<feature type="compositionally biased region" description="Basic and acidic residues" evidence="4">
    <location>
        <begin position="342"/>
        <end position="421"/>
    </location>
</feature>
<feature type="compositionally biased region" description="Basic and acidic residues" evidence="4">
    <location>
        <begin position="241"/>
        <end position="251"/>
    </location>
</feature>
<dbReference type="SUPFAM" id="SSF47676">
    <property type="entry name" value="Conserved domain common to transcription factors TFIIS, elongin A, CRSP70"/>
    <property type="match status" value="1"/>
</dbReference>
<protein>
    <recommendedName>
        <fullName evidence="5">TFIIS N-terminal domain-containing protein</fullName>
    </recommendedName>
</protein>
<name>A0AAV8Z335_9CUCU</name>
<feature type="compositionally biased region" description="Low complexity" evidence="4">
    <location>
        <begin position="745"/>
        <end position="755"/>
    </location>
</feature>
<evidence type="ECO:0000313" key="7">
    <source>
        <dbReference type="Proteomes" id="UP001162156"/>
    </source>
</evidence>
<dbReference type="PANTHER" id="PTHR15141:SF76">
    <property type="entry name" value="TRANSCRIPTION ELONGATION FACTOR B POLYPEPTIDE 3"/>
    <property type="match status" value="1"/>
</dbReference>
<dbReference type="Gene3D" id="6.10.250.3180">
    <property type="match status" value="1"/>
</dbReference>
<keyword evidence="7" id="KW-1185">Reference proteome</keyword>
<proteinExistence type="predicted"/>
<comment type="caution">
    <text evidence="6">The sequence shown here is derived from an EMBL/GenBank/DDBJ whole genome shotgun (WGS) entry which is preliminary data.</text>
</comment>
<evidence type="ECO:0000256" key="2">
    <source>
        <dbReference type="ARBA" id="ARBA00023242"/>
    </source>
</evidence>
<dbReference type="Proteomes" id="UP001162156">
    <property type="component" value="Unassembled WGS sequence"/>
</dbReference>
<feature type="region of interest" description="Disordered" evidence="4">
    <location>
        <begin position="475"/>
        <end position="497"/>
    </location>
</feature>
<feature type="region of interest" description="Disordered" evidence="4">
    <location>
        <begin position="716"/>
        <end position="755"/>
    </location>
</feature>
<dbReference type="AlphaFoldDB" id="A0AAV8Z335"/>
<feature type="compositionally biased region" description="Basic and acidic residues" evidence="4">
    <location>
        <begin position="163"/>
        <end position="196"/>
    </location>
</feature>